<dbReference type="Gene3D" id="3.40.50.2300">
    <property type="match status" value="2"/>
</dbReference>
<proteinExistence type="predicted"/>
<dbReference type="SUPFAM" id="SSF55785">
    <property type="entry name" value="PYP-like sensor domain (PAS domain)"/>
    <property type="match status" value="1"/>
</dbReference>
<dbReference type="SMART" id="SM00091">
    <property type="entry name" value="PAS"/>
    <property type="match status" value="1"/>
</dbReference>
<dbReference type="SMART" id="SM00388">
    <property type="entry name" value="HisKA"/>
    <property type="match status" value="1"/>
</dbReference>
<dbReference type="InterPro" id="IPR000700">
    <property type="entry name" value="PAS-assoc_C"/>
</dbReference>
<dbReference type="Pfam" id="PF00072">
    <property type="entry name" value="Response_reg"/>
    <property type="match status" value="2"/>
</dbReference>
<dbReference type="InterPro" id="IPR005467">
    <property type="entry name" value="His_kinase_dom"/>
</dbReference>
<comment type="caution">
    <text evidence="9">The sequence shown here is derived from an EMBL/GenBank/DDBJ whole genome shotgun (WGS) entry which is preliminary data.</text>
</comment>
<dbReference type="InterPro" id="IPR036890">
    <property type="entry name" value="HATPase_C_sf"/>
</dbReference>
<dbReference type="Gene3D" id="3.30.565.10">
    <property type="entry name" value="Histidine kinase-like ATPase, C-terminal domain"/>
    <property type="match status" value="1"/>
</dbReference>
<feature type="domain" description="Response regulatory" evidence="6">
    <location>
        <begin position="5"/>
        <end position="120"/>
    </location>
</feature>
<dbReference type="InterPro" id="IPR001789">
    <property type="entry name" value="Sig_transdc_resp-reg_receiver"/>
</dbReference>
<sequence length="642" mass="70129">MIPSTVLVVEDERIIALCIETQLKELGYVVAGSVATGEDAVRKALELRPDVILMDINLGAGIDGVEAAGLIRKQLDVPIVFLTANSDGPTLQRAKLTDPFGYVLKPYEDNDLRTAIEIGLYRHQMEWRLRENEQWLAATLGSIGDGVIATDARGRVRFLNGLAEHLTGWSQTDALGKPVHEVFQIVEEKSRRPVPNPVLEALAKGTPAKLPLDTVLIDRGGAERSIDDSASPIRDVTGTVSGAVLVFRDVTERKQLEGHLRQAQKMEAIGRLAGGIAHDFNNIMTVITGFSELLLADGVLSEPMRPAERMESLRNIHDAGMRAAALTQQIMAFSRKQVLVPCVLNLNAIFRDIGVMIKRLIGADIEFVTDLAPDLGHVKADPTQIGQVILNLAANARDAMPKGGRLVVTTRNTELDEATAHRHLDVEPGWYAMLSVRDTGFGMSDEVLAHVFDPFFTTKGVGEGTGLGLATVYGIIKQSRGHVEVSSSVGNGSTFRVYLPLVVEPATPPTTREQRLSAKGHETILLVEDEETVRLMTRMMLERSGYKVLEAPDGLEAVAVAEKHWPPIHLLITDLVMPHLSGREVAERLTALKRGLRVLFMSGYTEDTIVQQGVESAGIDFLHKPFSLSALTGKVREILDRP</sequence>
<dbReference type="InterPro" id="IPR011006">
    <property type="entry name" value="CheY-like_superfamily"/>
</dbReference>
<dbReference type="Gene3D" id="3.30.450.20">
    <property type="entry name" value="PAS domain"/>
    <property type="match status" value="1"/>
</dbReference>
<dbReference type="SUPFAM" id="SSF47384">
    <property type="entry name" value="Homodimeric domain of signal transducing histidine kinase"/>
    <property type="match status" value="1"/>
</dbReference>
<dbReference type="CDD" id="cd00130">
    <property type="entry name" value="PAS"/>
    <property type="match status" value="1"/>
</dbReference>
<dbReference type="Pfam" id="PF00512">
    <property type="entry name" value="HisKA"/>
    <property type="match status" value="1"/>
</dbReference>
<dbReference type="Proteomes" id="UP000676565">
    <property type="component" value="Unassembled WGS sequence"/>
</dbReference>
<dbReference type="InterPro" id="IPR003661">
    <property type="entry name" value="HisK_dim/P_dom"/>
</dbReference>
<evidence type="ECO:0000256" key="1">
    <source>
        <dbReference type="ARBA" id="ARBA00000085"/>
    </source>
</evidence>
<dbReference type="PROSITE" id="PS50112">
    <property type="entry name" value="PAS"/>
    <property type="match status" value="1"/>
</dbReference>
<dbReference type="SUPFAM" id="SSF52172">
    <property type="entry name" value="CheY-like"/>
    <property type="match status" value="2"/>
</dbReference>
<evidence type="ECO:0000256" key="2">
    <source>
        <dbReference type="ARBA" id="ARBA00012438"/>
    </source>
</evidence>
<dbReference type="PROSITE" id="PS50109">
    <property type="entry name" value="HIS_KIN"/>
    <property type="match status" value="1"/>
</dbReference>
<dbReference type="EMBL" id="JAGKQQ010000001">
    <property type="protein sequence ID" value="MBP3954857.1"/>
    <property type="molecule type" value="Genomic_DNA"/>
</dbReference>
<dbReference type="SUPFAM" id="SSF55874">
    <property type="entry name" value="ATPase domain of HSP90 chaperone/DNA topoisomerase II/histidine kinase"/>
    <property type="match status" value="1"/>
</dbReference>
<dbReference type="PANTHER" id="PTHR43065">
    <property type="entry name" value="SENSOR HISTIDINE KINASE"/>
    <property type="match status" value="1"/>
</dbReference>
<dbReference type="EC" id="2.7.13.3" evidence="2"/>
<feature type="modified residue" description="4-aspartylphosphate" evidence="4">
    <location>
        <position position="574"/>
    </location>
</feature>
<evidence type="ECO:0000259" key="8">
    <source>
        <dbReference type="PROSITE" id="PS50113"/>
    </source>
</evidence>
<keyword evidence="3 4" id="KW-0597">Phosphoprotein</keyword>
<dbReference type="SMART" id="SM00086">
    <property type="entry name" value="PAC"/>
    <property type="match status" value="1"/>
</dbReference>
<dbReference type="Gene3D" id="1.10.287.130">
    <property type="match status" value="1"/>
</dbReference>
<evidence type="ECO:0000256" key="3">
    <source>
        <dbReference type="ARBA" id="ARBA00022553"/>
    </source>
</evidence>
<dbReference type="CDD" id="cd00082">
    <property type="entry name" value="HisKA"/>
    <property type="match status" value="1"/>
</dbReference>
<feature type="domain" description="Response regulatory" evidence="6">
    <location>
        <begin position="523"/>
        <end position="639"/>
    </location>
</feature>
<evidence type="ECO:0000259" key="6">
    <source>
        <dbReference type="PROSITE" id="PS50110"/>
    </source>
</evidence>
<dbReference type="SMART" id="SM00387">
    <property type="entry name" value="HATPase_c"/>
    <property type="match status" value="1"/>
</dbReference>
<protein>
    <recommendedName>
        <fullName evidence="2">histidine kinase</fullName>
        <ecNumber evidence="2">2.7.13.3</ecNumber>
    </recommendedName>
</protein>
<dbReference type="InterPro" id="IPR003594">
    <property type="entry name" value="HATPase_dom"/>
</dbReference>
<dbReference type="InterPro" id="IPR035965">
    <property type="entry name" value="PAS-like_dom_sf"/>
</dbReference>
<dbReference type="SMART" id="SM00448">
    <property type="entry name" value="REC"/>
    <property type="match status" value="2"/>
</dbReference>
<gene>
    <name evidence="9" type="ORF">J8F10_06120</name>
</gene>
<dbReference type="PRINTS" id="PR00344">
    <property type="entry name" value="BCTRLSENSOR"/>
</dbReference>
<name>A0ABS5BMC8_9BACT</name>
<dbReference type="InterPro" id="IPR013656">
    <property type="entry name" value="PAS_4"/>
</dbReference>
<feature type="domain" description="Histidine kinase" evidence="5">
    <location>
        <begin position="275"/>
        <end position="503"/>
    </location>
</feature>
<comment type="catalytic activity">
    <reaction evidence="1">
        <text>ATP + protein L-histidine = ADP + protein N-phospho-L-histidine.</text>
        <dbReference type="EC" id="2.7.13.3"/>
    </reaction>
</comment>
<keyword evidence="10" id="KW-1185">Reference proteome</keyword>
<accession>A0ABS5BMC8</accession>
<dbReference type="Pfam" id="PF02518">
    <property type="entry name" value="HATPase_c"/>
    <property type="match status" value="1"/>
</dbReference>
<reference evidence="9 10" key="1">
    <citation type="submission" date="2021-04" db="EMBL/GenBank/DDBJ databases">
        <authorList>
            <person name="Ivanova A."/>
        </authorList>
    </citation>
    <scope>NUCLEOTIDE SEQUENCE [LARGE SCALE GENOMIC DNA]</scope>
    <source>
        <strain evidence="9 10">G18</strain>
    </source>
</reference>
<dbReference type="Pfam" id="PF08448">
    <property type="entry name" value="PAS_4"/>
    <property type="match status" value="1"/>
</dbReference>
<evidence type="ECO:0000256" key="4">
    <source>
        <dbReference type="PROSITE-ProRule" id="PRU00169"/>
    </source>
</evidence>
<feature type="modified residue" description="4-aspartylphosphate" evidence="4">
    <location>
        <position position="55"/>
    </location>
</feature>
<feature type="domain" description="PAC" evidence="8">
    <location>
        <begin position="210"/>
        <end position="262"/>
    </location>
</feature>
<evidence type="ECO:0000259" key="7">
    <source>
        <dbReference type="PROSITE" id="PS50112"/>
    </source>
</evidence>
<evidence type="ECO:0000313" key="9">
    <source>
        <dbReference type="EMBL" id="MBP3954857.1"/>
    </source>
</evidence>
<dbReference type="NCBIfam" id="TIGR00229">
    <property type="entry name" value="sensory_box"/>
    <property type="match status" value="1"/>
</dbReference>
<dbReference type="InterPro" id="IPR000014">
    <property type="entry name" value="PAS"/>
</dbReference>
<dbReference type="PANTHER" id="PTHR43065:SF42">
    <property type="entry name" value="TWO-COMPONENT SENSOR PPRA"/>
    <property type="match status" value="1"/>
</dbReference>
<dbReference type="PROSITE" id="PS50113">
    <property type="entry name" value="PAC"/>
    <property type="match status" value="1"/>
</dbReference>
<dbReference type="RefSeq" id="WP_210652968.1">
    <property type="nucleotide sequence ID" value="NZ_JAGKQQ010000001.1"/>
</dbReference>
<feature type="domain" description="PAS" evidence="7">
    <location>
        <begin position="132"/>
        <end position="205"/>
    </location>
</feature>
<dbReference type="InterPro" id="IPR001610">
    <property type="entry name" value="PAC"/>
</dbReference>
<dbReference type="InterPro" id="IPR004358">
    <property type="entry name" value="Sig_transdc_His_kin-like_C"/>
</dbReference>
<evidence type="ECO:0000259" key="5">
    <source>
        <dbReference type="PROSITE" id="PS50109"/>
    </source>
</evidence>
<organism evidence="9 10">
    <name type="scientific">Gemmata palustris</name>
    <dbReference type="NCBI Taxonomy" id="2822762"/>
    <lineage>
        <taxon>Bacteria</taxon>
        <taxon>Pseudomonadati</taxon>
        <taxon>Planctomycetota</taxon>
        <taxon>Planctomycetia</taxon>
        <taxon>Gemmatales</taxon>
        <taxon>Gemmataceae</taxon>
        <taxon>Gemmata</taxon>
    </lineage>
</organism>
<dbReference type="PROSITE" id="PS50110">
    <property type="entry name" value="RESPONSE_REGULATORY"/>
    <property type="match status" value="2"/>
</dbReference>
<dbReference type="CDD" id="cd17534">
    <property type="entry name" value="REC_DC-like"/>
    <property type="match status" value="1"/>
</dbReference>
<dbReference type="InterPro" id="IPR036097">
    <property type="entry name" value="HisK_dim/P_sf"/>
</dbReference>
<dbReference type="CDD" id="cd00156">
    <property type="entry name" value="REC"/>
    <property type="match status" value="1"/>
</dbReference>
<evidence type="ECO:0000313" key="10">
    <source>
        <dbReference type="Proteomes" id="UP000676565"/>
    </source>
</evidence>